<evidence type="ECO:0000313" key="2">
    <source>
        <dbReference type="EMBL" id="QII09995.1"/>
    </source>
</evidence>
<proteinExistence type="predicted"/>
<dbReference type="AlphaFoldDB" id="Q1PZW7"/>
<reference evidence="2 3" key="3">
    <citation type="submission" date="2020-02" db="EMBL/GenBank/DDBJ databases">
        <title>Newly sequenced genome of strain CSTR1 showed variability in Candidatus Kuenenia stuttgartiensis genomes.</title>
        <authorList>
            <person name="Ding C."/>
            <person name="Adrian L."/>
        </authorList>
    </citation>
    <scope>NUCLEOTIDE SEQUENCE [LARGE SCALE GENOMIC DNA]</scope>
    <source>
        <strain evidence="2 3">CSTR1</strain>
    </source>
</reference>
<sequence length="52" mass="6042">MICCKVYNYKGRSLGVNKKFKKKDFLKSALSGSLVKSKIVIRKVYFTLQRLI</sequence>
<accession>Q1PZW7</accession>
<dbReference type="EMBL" id="CP049055">
    <property type="protein sequence ID" value="QII09995.1"/>
    <property type="molecule type" value="Genomic_DNA"/>
</dbReference>
<reference evidence="1" key="2">
    <citation type="submission" date="2006-01" db="EMBL/GenBank/DDBJ databases">
        <authorList>
            <person name="Genoscope"/>
        </authorList>
    </citation>
    <scope>NUCLEOTIDE SEQUENCE</scope>
</reference>
<gene>
    <name evidence="2" type="ORF">KsCSTR_06160</name>
    <name evidence="1" type="ORF">kustd1882</name>
</gene>
<name>Q1PZW7_KUEST</name>
<dbReference type="Proteomes" id="UP000501926">
    <property type="component" value="Chromosome"/>
</dbReference>
<reference evidence="1" key="1">
    <citation type="journal article" date="2006" name="Nature">
        <title>Deciphering the evolution and metabolism of an anammox bacterium from a community genome.</title>
        <authorList>
            <person name="Strous M."/>
            <person name="Pelletier E."/>
            <person name="Mangenot S."/>
            <person name="Rattei T."/>
            <person name="Lehner A."/>
            <person name="Taylor M.W."/>
            <person name="Horn M."/>
            <person name="Daims H."/>
            <person name="Bartol-Mavel D."/>
            <person name="Wincker P."/>
            <person name="Barbe V."/>
            <person name="Fonknechten N."/>
            <person name="Vallenet D."/>
            <person name="Segurens B."/>
            <person name="Schenowitz-Truong C."/>
            <person name="Medigue C."/>
            <person name="Collingro A."/>
            <person name="Snel B."/>
            <person name="Dutilh B.E."/>
            <person name="OpDenCamp H.J.M."/>
            <person name="vanDerDrift C."/>
            <person name="Cirpus I."/>
            <person name="vanDePas-Schoonen K.T."/>
            <person name="Harhangi H.R."/>
            <person name="vanNiftrik L."/>
            <person name="Schmid M."/>
            <person name="Keltjens J."/>
            <person name="vanDeVossenberg J."/>
            <person name="Kartal B."/>
            <person name="Meier H."/>
            <person name="Frishman D."/>
            <person name="Huynen M.A."/>
            <person name="Mewes H."/>
            <person name="Weissenbach J."/>
            <person name="Jetten M.S.M."/>
            <person name="Wagner M."/>
            <person name="LePaslier D."/>
        </authorList>
    </citation>
    <scope>NUCLEOTIDE SEQUENCE</scope>
</reference>
<dbReference type="EMBL" id="CT573072">
    <property type="protein sequence ID" value="CAJ72627.1"/>
    <property type="molecule type" value="Genomic_DNA"/>
</dbReference>
<organism evidence="1">
    <name type="scientific">Kuenenia stuttgartiensis</name>
    <dbReference type="NCBI Taxonomy" id="174633"/>
    <lineage>
        <taxon>Bacteria</taxon>
        <taxon>Pseudomonadati</taxon>
        <taxon>Planctomycetota</taxon>
        <taxon>Candidatus Brocadiia</taxon>
        <taxon>Candidatus Brocadiales</taxon>
        <taxon>Candidatus Brocadiaceae</taxon>
        <taxon>Candidatus Kuenenia</taxon>
    </lineage>
</organism>
<evidence type="ECO:0000313" key="1">
    <source>
        <dbReference type="EMBL" id="CAJ72627.1"/>
    </source>
</evidence>
<protein>
    <submittedName>
        <fullName evidence="1">Uncharacterized protein</fullName>
    </submittedName>
</protein>
<evidence type="ECO:0000313" key="3">
    <source>
        <dbReference type="Proteomes" id="UP000501926"/>
    </source>
</evidence>